<dbReference type="EMBL" id="FN555004">
    <property type="protein sequence ID" value="CBG40392.1"/>
    <property type="molecule type" value="Genomic_DNA"/>
</dbReference>
<evidence type="ECO:0000313" key="3">
    <source>
        <dbReference type="Proteomes" id="UP000001522"/>
    </source>
</evidence>
<evidence type="ECO:0000313" key="2">
    <source>
        <dbReference type="EMBL" id="CBG40392.1"/>
    </source>
</evidence>
<keyword evidence="3" id="KW-1185">Reference proteome</keyword>
<name>D3UIR7_HELM1</name>
<dbReference type="STRING" id="679897.HMU11370"/>
<dbReference type="Proteomes" id="UP000001522">
    <property type="component" value="Chromosome"/>
</dbReference>
<protein>
    <submittedName>
        <fullName evidence="2">Putative inner membrane protein</fullName>
    </submittedName>
</protein>
<keyword evidence="1" id="KW-1133">Transmembrane helix</keyword>
<sequence length="68" mass="7677">MGKLFGINGILGLFVIVAVLLGLVFFLGYKSIKTQQDQATNSYTIETDLVKMESKNNAEYYKIIKEKK</sequence>
<keyword evidence="1" id="KW-0472">Membrane</keyword>
<reference evidence="2 3" key="1">
    <citation type="journal article" date="2010" name="BMC Genomics">
        <title>Comparative genomics and proteomics of Helicobacter mustelae, an ulcerogenic and carcinogenic gastric pathogen.</title>
        <authorList>
            <person name="O'Toole P.W."/>
            <person name="Snelling W.J."/>
            <person name="Canchaya C."/>
            <person name="Forde B.M."/>
            <person name="Hardie K.R."/>
            <person name="Josenhans C."/>
            <person name="Graham R.L.J."/>
            <person name="McMullan G."/>
            <person name="Parkhill J."/>
            <person name="Belda E."/>
            <person name="Bentley S.D."/>
        </authorList>
    </citation>
    <scope>NUCLEOTIDE SEQUENCE [LARGE SCALE GENOMIC DNA]</scope>
    <source>
        <strain evidence="3">ATCC 43772 / LMG 18044 / NCTC 12198 / 12198</strain>
    </source>
</reference>
<feature type="transmembrane region" description="Helical" evidence="1">
    <location>
        <begin position="6"/>
        <end position="29"/>
    </location>
</feature>
<gene>
    <name evidence="2" type="ordered locus">HMU11370</name>
</gene>
<dbReference type="RefSeq" id="WP_013023461.1">
    <property type="nucleotide sequence ID" value="NC_013949.1"/>
</dbReference>
<dbReference type="HOGENOM" id="CLU_191469_1_0_7"/>
<evidence type="ECO:0000256" key="1">
    <source>
        <dbReference type="SAM" id="Phobius"/>
    </source>
</evidence>
<dbReference type="KEGG" id="hms:HMU11370"/>
<keyword evidence="1" id="KW-0812">Transmembrane</keyword>
<accession>D3UIR7</accession>
<dbReference type="InterPro" id="IPR025065">
    <property type="entry name" value="DUF4006"/>
</dbReference>
<organism evidence="2 3">
    <name type="scientific">Helicobacter mustelae (strain ATCC 43772 / CCUG 25715 / CIP 103759 / LMG 18044 / NCTC 12198 / R85-136P)</name>
    <name type="common">Campylobacter mustelae</name>
    <dbReference type="NCBI Taxonomy" id="679897"/>
    <lineage>
        <taxon>Bacteria</taxon>
        <taxon>Pseudomonadati</taxon>
        <taxon>Campylobacterota</taxon>
        <taxon>Epsilonproteobacteria</taxon>
        <taxon>Campylobacterales</taxon>
        <taxon>Helicobacteraceae</taxon>
        <taxon>Helicobacter</taxon>
    </lineage>
</organism>
<dbReference type="Pfam" id="PF13179">
    <property type="entry name" value="DUF4006"/>
    <property type="match status" value="1"/>
</dbReference>
<proteinExistence type="predicted"/>
<dbReference type="AlphaFoldDB" id="D3UIR7"/>